<evidence type="ECO:0000256" key="1">
    <source>
        <dbReference type="SAM" id="MobiDB-lite"/>
    </source>
</evidence>
<name>A0A168K863_9BACL</name>
<keyword evidence="4" id="KW-1185">Reference proteome</keyword>
<protein>
    <submittedName>
        <fullName evidence="3">Uncharacterized protein</fullName>
    </submittedName>
</protein>
<feature type="compositionally biased region" description="Low complexity" evidence="1">
    <location>
        <begin position="92"/>
        <end position="104"/>
    </location>
</feature>
<keyword evidence="2" id="KW-0812">Transmembrane</keyword>
<sequence>MVSWGSQIDAAVWKYVVLFVLAALPWLDVFLVVPLGISWGLSPIGVGIIGFAGNLLTVNCYRVMHFLSAGFSLAGKTQDGQGKGDFGNDMASRVGSSSPPRRGH</sequence>
<evidence type="ECO:0000313" key="3">
    <source>
        <dbReference type="EMBL" id="OAB41684.1"/>
    </source>
</evidence>
<organism evidence="3 4">
    <name type="scientific">Paenibacillus glacialis</name>
    <dbReference type="NCBI Taxonomy" id="494026"/>
    <lineage>
        <taxon>Bacteria</taxon>
        <taxon>Bacillati</taxon>
        <taxon>Bacillota</taxon>
        <taxon>Bacilli</taxon>
        <taxon>Bacillales</taxon>
        <taxon>Paenibacillaceae</taxon>
        <taxon>Paenibacillus</taxon>
    </lineage>
</organism>
<dbReference type="AlphaFoldDB" id="A0A168K863"/>
<keyword evidence="2" id="KW-1133">Transmembrane helix</keyword>
<feature type="transmembrane region" description="Helical" evidence="2">
    <location>
        <begin position="39"/>
        <end position="58"/>
    </location>
</feature>
<accession>A0A168K863</accession>
<comment type="caution">
    <text evidence="3">The sequence shown here is derived from an EMBL/GenBank/DDBJ whole genome shotgun (WGS) entry which is preliminary data.</text>
</comment>
<feature type="region of interest" description="Disordered" evidence="1">
    <location>
        <begin position="78"/>
        <end position="104"/>
    </location>
</feature>
<gene>
    <name evidence="3" type="ORF">PGLA_15530</name>
</gene>
<feature type="transmembrane region" description="Helical" evidence="2">
    <location>
        <begin position="12"/>
        <end position="33"/>
    </location>
</feature>
<evidence type="ECO:0000313" key="4">
    <source>
        <dbReference type="Proteomes" id="UP000076967"/>
    </source>
</evidence>
<evidence type="ECO:0000256" key="2">
    <source>
        <dbReference type="SAM" id="Phobius"/>
    </source>
</evidence>
<reference evidence="3 4" key="1">
    <citation type="submission" date="2016-03" db="EMBL/GenBank/DDBJ databases">
        <title>Draft genome sequence of Paenibacillus glacialis DSM 22343.</title>
        <authorList>
            <person name="Shin S.-K."/>
            <person name="Yi H."/>
        </authorList>
    </citation>
    <scope>NUCLEOTIDE SEQUENCE [LARGE SCALE GENOMIC DNA]</scope>
    <source>
        <strain evidence="3 4">DSM 22343</strain>
    </source>
</reference>
<keyword evidence="2" id="KW-0472">Membrane</keyword>
<dbReference type="EMBL" id="LVJH01000027">
    <property type="protein sequence ID" value="OAB41684.1"/>
    <property type="molecule type" value="Genomic_DNA"/>
</dbReference>
<dbReference type="Proteomes" id="UP000076967">
    <property type="component" value="Unassembled WGS sequence"/>
</dbReference>
<proteinExistence type="predicted"/>